<dbReference type="AlphaFoldDB" id="A0ABD4TGX2"/>
<sequence length="323" mass="37383">MGSKCTEGEEQDRQFLIDGIAITYSFLVNRRRKYPCIISKDDGRLLLEAPVPMTEKAAKRFLEANEAWIVSVFQKNDKSGTFRNGAVALDGEEIPYYITINRKRKRIAITIRDDLGIEIRSPVLLTPEEARRSIEDVSAWIQKIRSKKRIWRENMLSRQYAEDETIPFQGKALSIRQMESGSMFSAWIRGDELWINLPQGKKPHESLPMIRQAVMNCYADEILPVAKEIAQRSADALGVTCPRVRFGYQKRRFGSCTPGNGIIINLRIAMAPPQYLEYTIIHEVCHLVERNHQERFWDLVASLLPAYKELHDWLQRDGMQYCF</sequence>
<dbReference type="Proteomes" id="UP001524383">
    <property type="component" value="Unassembled WGS sequence"/>
</dbReference>
<dbReference type="Pfam" id="PF01863">
    <property type="entry name" value="YgjP-like"/>
    <property type="match status" value="1"/>
</dbReference>
<proteinExistence type="predicted"/>
<dbReference type="CDD" id="cd07344">
    <property type="entry name" value="M48_yhfN_like"/>
    <property type="match status" value="1"/>
</dbReference>
<protein>
    <submittedName>
        <fullName evidence="2">M48 family metallopeptidase</fullName>
    </submittedName>
</protein>
<evidence type="ECO:0000313" key="2">
    <source>
        <dbReference type="EMBL" id="MCQ1538212.1"/>
    </source>
</evidence>
<reference evidence="2 3" key="1">
    <citation type="submission" date="2019-08" db="EMBL/GenBank/DDBJ databases">
        <authorList>
            <person name="Chen S.-C."/>
            <person name="Lai M.-C."/>
            <person name="You Y.-T."/>
        </authorList>
    </citation>
    <scope>NUCLEOTIDE SEQUENCE [LARGE SCALE GENOMIC DNA]</scope>
    <source>
        <strain evidence="2 3">P2F9704a</strain>
    </source>
</reference>
<gene>
    <name evidence="2" type="ORF">FTO68_04300</name>
</gene>
<dbReference type="EMBL" id="VOTZ01000007">
    <property type="protein sequence ID" value="MCQ1538212.1"/>
    <property type="molecule type" value="Genomic_DNA"/>
</dbReference>
<dbReference type="RefSeq" id="WP_255332156.1">
    <property type="nucleotide sequence ID" value="NZ_VOTZ01000007.1"/>
</dbReference>
<dbReference type="PANTHER" id="PTHR30399:SF1">
    <property type="entry name" value="UTP PYROPHOSPHATASE"/>
    <property type="match status" value="1"/>
</dbReference>
<dbReference type="InterPro" id="IPR002725">
    <property type="entry name" value="YgjP-like_metallopeptidase"/>
</dbReference>
<evidence type="ECO:0000259" key="1">
    <source>
        <dbReference type="Pfam" id="PF01863"/>
    </source>
</evidence>
<name>A0ABD4TGX2_9EURY</name>
<comment type="caution">
    <text evidence="2">The sequence shown here is derived from an EMBL/GenBank/DDBJ whole genome shotgun (WGS) entry which is preliminary data.</text>
</comment>
<accession>A0ABD4TGX2</accession>
<dbReference type="Gene3D" id="3.30.2010.10">
    <property type="entry name" value="Metalloproteases ('zincins'), catalytic domain"/>
    <property type="match status" value="1"/>
</dbReference>
<dbReference type="InterPro" id="IPR053136">
    <property type="entry name" value="UTP_pyrophosphatase-like"/>
</dbReference>
<feature type="domain" description="YgjP-like metallopeptidase" evidence="1">
    <location>
        <begin position="105"/>
        <end position="316"/>
    </location>
</feature>
<evidence type="ECO:0000313" key="3">
    <source>
        <dbReference type="Proteomes" id="UP001524383"/>
    </source>
</evidence>
<keyword evidence="3" id="KW-1185">Reference proteome</keyword>
<organism evidence="2 3">
    <name type="scientific">Methanocalculus taiwanensis</name>
    <dbReference type="NCBI Taxonomy" id="106207"/>
    <lineage>
        <taxon>Archaea</taxon>
        <taxon>Methanobacteriati</taxon>
        <taxon>Methanobacteriota</taxon>
        <taxon>Stenosarchaea group</taxon>
        <taxon>Methanomicrobia</taxon>
        <taxon>Methanomicrobiales</taxon>
        <taxon>Methanocalculaceae</taxon>
        <taxon>Methanocalculus</taxon>
    </lineage>
</organism>
<dbReference type="PANTHER" id="PTHR30399">
    <property type="entry name" value="UNCHARACTERIZED PROTEIN YGJP"/>
    <property type="match status" value="1"/>
</dbReference>